<proteinExistence type="inferred from homology"/>
<evidence type="ECO:0000256" key="3">
    <source>
        <dbReference type="ARBA" id="ARBA00022840"/>
    </source>
</evidence>
<dbReference type="Gene3D" id="3.30.420.40">
    <property type="match status" value="2"/>
</dbReference>
<dbReference type="GO" id="GO:0005524">
    <property type="term" value="F:ATP binding"/>
    <property type="evidence" value="ECO:0007669"/>
    <property type="project" value="UniProtKB-KW"/>
</dbReference>
<dbReference type="InterPro" id="IPR043129">
    <property type="entry name" value="ATPase_NBD"/>
</dbReference>
<dbReference type="CDD" id="cd10170">
    <property type="entry name" value="ASKHA_NBD_HSP70"/>
    <property type="match status" value="1"/>
</dbReference>
<dbReference type="PANTHER" id="PTHR42749:SF1">
    <property type="entry name" value="CELL SHAPE-DETERMINING PROTEIN MREB"/>
    <property type="match status" value="1"/>
</dbReference>
<dbReference type="InterPro" id="IPR013126">
    <property type="entry name" value="Hsp_70_fam"/>
</dbReference>
<sequence length="595" mass="65449">MSEPKYIVGIDLGTTNITVNSVAVASLEEEKPAVTAFPILQEFAKGAVEEREVLPSFLFQRLQEKPALPWTREAPFIVGEYARERGAEVPARLVSSAKSWLCHPRIDRRAPLLPWNAPPEVQKISPLDAQAEYLAHLRLAWNAKFPKARLENQMVIITIPASFDAVARDLTVEAARLAGLPEVILLEEPQAAFYSWIGQTRVPWREQVKKGDVVLVVDVGGGTTDFSLIEISEQDGDLALERVAVGNHILLGGDNMDLALAFHVKGKLEAAKKKIDTWQTVALSHACRRAKELLFTDPARKSETIVVSGRGSSVIGGAVKSSLERQEIEDLLVDGFFPPCAFTDSPREDPALGFREVNLAYAADAAITRHLAAFLRAQAGKPEYQYPKAILFNGGVFQAKRFQDRLVEVVNSWLQEAGREPLNVLEGADLVRAVSAGAVQYGMARQGKGIRIRGGISQNYYLGIESSLPAVPGLKPPLKALCLARMGTEEGTVTEVPRHVFGLVVGKRVEFKFFKSNARRDDQVGQLFDEIPPDVEETSSLTSELPPQEGMAPGTVVDVTLQVAITEIGTLEIWCRQQGGDHRWKLEFNVRDAIR</sequence>
<dbReference type="SUPFAM" id="SSF53067">
    <property type="entry name" value="Actin-like ATPase domain"/>
    <property type="match status" value="2"/>
</dbReference>
<name>A0A367ZL67_9BACT</name>
<keyword evidence="2" id="KW-0547">Nucleotide-binding</keyword>
<dbReference type="EMBL" id="QOQW01000018">
    <property type="protein sequence ID" value="RCK78844.1"/>
    <property type="molecule type" value="Genomic_DNA"/>
</dbReference>
<reference evidence="4 5" key="1">
    <citation type="submission" date="2018-05" db="EMBL/GenBank/DDBJ databases">
        <title>A metagenomic window into the 2 km-deep terrestrial subsurface aquifer revealed taxonomically and functionally diverse microbial community comprising novel uncultured bacterial lineages.</title>
        <authorList>
            <person name="Kadnikov V.V."/>
            <person name="Mardanov A.V."/>
            <person name="Beletsky A.V."/>
            <person name="Banks D."/>
            <person name="Pimenov N.V."/>
            <person name="Frank Y.A."/>
            <person name="Karnachuk O.V."/>
            <person name="Ravin N.V."/>
        </authorList>
    </citation>
    <scope>NUCLEOTIDE SEQUENCE [LARGE SCALE GENOMIC DNA]</scope>
    <source>
        <strain evidence="4">BY5</strain>
    </source>
</reference>
<dbReference type="PANTHER" id="PTHR42749">
    <property type="entry name" value="CELL SHAPE-DETERMINING PROTEIN MREB"/>
    <property type="match status" value="1"/>
</dbReference>
<gene>
    <name evidence="4" type="ORF">OZSIB_0994</name>
</gene>
<keyword evidence="3" id="KW-0067">ATP-binding</keyword>
<dbReference type="Proteomes" id="UP000252355">
    <property type="component" value="Unassembled WGS sequence"/>
</dbReference>
<dbReference type="AlphaFoldDB" id="A0A367ZL67"/>
<evidence type="ECO:0000313" key="4">
    <source>
        <dbReference type="EMBL" id="RCK78844.1"/>
    </source>
</evidence>
<accession>A0A367ZL67</accession>
<evidence type="ECO:0000313" key="5">
    <source>
        <dbReference type="Proteomes" id="UP000252355"/>
    </source>
</evidence>
<dbReference type="InterPro" id="IPR018181">
    <property type="entry name" value="Heat_shock_70_CS"/>
</dbReference>
<dbReference type="PROSITE" id="PS00329">
    <property type="entry name" value="HSP70_2"/>
    <property type="match status" value="1"/>
</dbReference>
<comment type="similarity">
    <text evidence="1">Belongs to the heat shock protein 70 family.</text>
</comment>
<dbReference type="GO" id="GO:0140662">
    <property type="term" value="F:ATP-dependent protein folding chaperone"/>
    <property type="evidence" value="ECO:0007669"/>
    <property type="project" value="InterPro"/>
</dbReference>
<dbReference type="PRINTS" id="PR00301">
    <property type="entry name" value="HEATSHOCK70"/>
</dbReference>
<evidence type="ECO:0000256" key="2">
    <source>
        <dbReference type="ARBA" id="ARBA00022741"/>
    </source>
</evidence>
<comment type="caution">
    <text evidence="4">The sequence shown here is derived from an EMBL/GenBank/DDBJ whole genome shotgun (WGS) entry which is preliminary data.</text>
</comment>
<organism evidence="4 5">
    <name type="scientific">Candidatus Ozemobacter sibiricus</name>
    <dbReference type="NCBI Taxonomy" id="2268124"/>
    <lineage>
        <taxon>Bacteria</taxon>
        <taxon>Candidatus Ozemobacteria</taxon>
        <taxon>Candidatus Ozemobacterales</taxon>
        <taxon>Candidatus Ozemobacteraceae</taxon>
        <taxon>Candidatus Ozemobacter</taxon>
    </lineage>
</organism>
<evidence type="ECO:0000256" key="1">
    <source>
        <dbReference type="ARBA" id="ARBA00007381"/>
    </source>
</evidence>
<dbReference type="Pfam" id="PF00012">
    <property type="entry name" value="HSP70"/>
    <property type="match status" value="1"/>
</dbReference>
<protein>
    <submittedName>
        <fullName evidence="4">Chaperone protein DnaK</fullName>
    </submittedName>
</protein>